<dbReference type="GO" id="GO:0070004">
    <property type="term" value="F:cysteine-type exopeptidase activity"/>
    <property type="evidence" value="ECO:0007669"/>
    <property type="project" value="InterPro"/>
</dbReference>
<dbReference type="PANTHER" id="PTHR12994:SF17">
    <property type="entry name" value="LD30995P"/>
    <property type="match status" value="1"/>
</dbReference>
<dbReference type="EMBL" id="LGGP01000048">
    <property type="protein sequence ID" value="KUK81574.1"/>
    <property type="molecule type" value="Genomic_DNA"/>
</dbReference>
<dbReference type="Gene3D" id="3.60.60.10">
    <property type="entry name" value="Penicillin V Acylase, Chain A"/>
    <property type="match status" value="1"/>
</dbReference>
<evidence type="ECO:0000313" key="2">
    <source>
        <dbReference type="EMBL" id="KUK81574.1"/>
    </source>
</evidence>
<dbReference type="InterPro" id="IPR005079">
    <property type="entry name" value="Peptidase_C45_hydrolase"/>
</dbReference>
<protein>
    <submittedName>
        <fullName evidence="2">Dipeptidase</fullName>
    </submittedName>
</protein>
<name>A0A101HRJ4_9BACT</name>
<comment type="caution">
    <text evidence="2">The sequence shown here is derived from an EMBL/GenBank/DDBJ whole genome shotgun (WGS) entry which is preliminary data.</text>
</comment>
<gene>
    <name evidence="2" type="ORF">XD94_0404</name>
</gene>
<evidence type="ECO:0000313" key="3">
    <source>
        <dbReference type="Proteomes" id="UP000054092"/>
    </source>
</evidence>
<dbReference type="GO" id="GO:0006508">
    <property type="term" value="P:proteolysis"/>
    <property type="evidence" value="ECO:0007669"/>
    <property type="project" value="InterPro"/>
</dbReference>
<sequence length="430" mass="48886">MCDSFVVLGSSTADGRTIFGKNSDREPNEPQSIHFFPRLSGNGTDLFTTTQRVSQVSETNAILISKPSWMWGGEMGVNDKGVVIGNEAVFTKETVRRDGLLGMDILRIALERSESAEHAVKTIVELIEDYGQGANGGFTKYLYYHNSFLIADRENAWVLETSDSYWVSKKVKGSAAMSNCLTLGDDFDDGHPQVIRNAENHGWHKPGKAFSFAESYEKKLIRKFSGAGTRLRRMQELLEEGEVSIERSFEILRDHENSKHLGSMRNICMHAGASLVSSQTTSSMVVVLGEKPEIWITNSSVPCLSVFKPVWFDSYESSLPFDEPEDGINYWGSWEKFIRLAILRDSKAKELWREYCLQFEQDLLLTAGKMKADDLSEQAFDKSRNIARKMTSLLEEEEVEAGFFNRKYWNRQNKKLQELKSRNFKKEIPT</sequence>
<dbReference type="PANTHER" id="PTHR12994">
    <property type="entry name" value="SECERNIN"/>
    <property type="match status" value="1"/>
</dbReference>
<organism evidence="2 3">
    <name type="scientific">Mesotoga prima</name>
    <dbReference type="NCBI Taxonomy" id="1184387"/>
    <lineage>
        <taxon>Bacteria</taxon>
        <taxon>Thermotogati</taxon>
        <taxon>Thermotogota</taxon>
        <taxon>Thermotogae</taxon>
        <taxon>Kosmotogales</taxon>
        <taxon>Kosmotogaceae</taxon>
        <taxon>Mesotoga</taxon>
    </lineage>
</organism>
<evidence type="ECO:0000259" key="1">
    <source>
        <dbReference type="Pfam" id="PF03417"/>
    </source>
</evidence>
<feature type="domain" description="Peptidase C45 hydrolase" evidence="1">
    <location>
        <begin position="15"/>
        <end position="260"/>
    </location>
</feature>
<dbReference type="AlphaFoldDB" id="A0A101HRJ4"/>
<proteinExistence type="predicted"/>
<reference evidence="3" key="1">
    <citation type="journal article" date="2015" name="MBio">
        <title>Genome-Resolved Metagenomic Analysis Reveals Roles for Candidate Phyla and Other Microbial Community Members in Biogeochemical Transformations in Oil Reservoirs.</title>
        <authorList>
            <person name="Hu P."/>
            <person name="Tom L."/>
            <person name="Singh A."/>
            <person name="Thomas B.C."/>
            <person name="Baker B.J."/>
            <person name="Piceno Y.M."/>
            <person name="Andersen G.L."/>
            <person name="Banfield J.F."/>
        </authorList>
    </citation>
    <scope>NUCLEOTIDE SEQUENCE [LARGE SCALE GENOMIC DNA]</scope>
</reference>
<dbReference type="Pfam" id="PF03417">
    <property type="entry name" value="AAT"/>
    <property type="match status" value="1"/>
</dbReference>
<dbReference type="PATRIC" id="fig|1184387.3.peg.734"/>
<dbReference type="InterPro" id="IPR005322">
    <property type="entry name" value="Peptidase_C69"/>
</dbReference>
<dbReference type="Proteomes" id="UP000054092">
    <property type="component" value="Unassembled WGS sequence"/>
</dbReference>
<accession>A0A101HRJ4</accession>
<dbReference type="GO" id="GO:0016805">
    <property type="term" value="F:dipeptidase activity"/>
    <property type="evidence" value="ECO:0007669"/>
    <property type="project" value="InterPro"/>
</dbReference>